<dbReference type="CDD" id="cd01011">
    <property type="entry name" value="nicotinamidase"/>
    <property type="match status" value="1"/>
</dbReference>
<gene>
    <name evidence="10" type="ORF">HNR46_001759</name>
</gene>
<keyword evidence="2" id="KW-0662">Pyridine nucleotide biosynthesis</keyword>
<organism evidence="10 11">
    <name type="scientific">Haloferula luteola</name>
    <dbReference type="NCBI Taxonomy" id="595692"/>
    <lineage>
        <taxon>Bacteria</taxon>
        <taxon>Pseudomonadati</taxon>
        <taxon>Verrucomicrobiota</taxon>
        <taxon>Verrucomicrobiia</taxon>
        <taxon>Verrucomicrobiales</taxon>
        <taxon>Verrucomicrobiaceae</taxon>
        <taxon>Haloferula</taxon>
    </lineage>
</organism>
<accession>A0A840V0J5</accession>
<evidence type="ECO:0000259" key="9">
    <source>
        <dbReference type="Pfam" id="PF00857"/>
    </source>
</evidence>
<evidence type="ECO:0000313" key="10">
    <source>
        <dbReference type="EMBL" id="MBB5351522.1"/>
    </source>
</evidence>
<protein>
    <recommendedName>
        <fullName evidence="8">Nicotinamidase</fullName>
        <ecNumber evidence="6">3.5.1.19</ecNumber>
    </recommendedName>
    <alternativeName>
        <fullName evidence="7">Nicotinamide deamidase</fullName>
    </alternativeName>
</protein>
<dbReference type="RefSeq" id="WP_184017764.1">
    <property type="nucleotide sequence ID" value="NZ_JACHFD010000007.1"/>
</dbReference>
<dbReference type="PANTHER" id="PTHR11080:SF2">
    <property type="entry name" value="LD05707P"/>
    <property type="match status" value="1"/>
</dbReference>
<comment type="pathway">
    <text evidence="5">Cofactor biosynthesis; nicotinate biosynthesis; nicotinate from nicotinamide: step 1/1.</text>
</comment>
<dbReference type="Pfam" id="PF00857">
    <property type="entry name" value="Isochorismatase"/>
    <property type="match status" value="1"/>
</dbReference>
<feature type="domain" description="Isochorismatase-like" evidence="9">
    <location>
        <begin position="3"/>
        <end position="197"/>
    </location>
</feature>
<dbReference type="GO" id="GO:0019363">
    <property type="term" value="P:pyridine nucleotide biosynthetic process"/>
    <property type="evidence" value="ECO:0007669"/>
    <property type="project" value="UniProtKB-KW"/>
</dbReference>
<dbReference type="InterPro" id="IPR052347">
    <property type="entry name" value="Isochorismatase_Nicotinamidase"/>
</dbReference>
<sequence length="199" mass="21633">MKALIVVDVQNDFLPGGALGVPGGNEILPVVNRWMEAFPRIVATRDWHPPDHGSFAVNHPGGKVFELGELDGLPQVLWPVHCVQESRGAEFADGLAVDRIDRVFSKGTRVEVDSYSGFHDNGRRHATGLGDWLRAQGVDEVAVCGLATDYCVKFTALDALREGFRTSLIVDACRGVNLEPGDVERAVEEMQSAGVEILK</sequence>
<dbReference type="NCBIfam" id="NF008623">
    <property type="entry name" value="PRK11609.1"/>
    <property type="match status" value="1"/>
</dbReference>
<dbReference type="Gene3D" id="3.40.50.850">
    <property type="entry name" value="Isochorismatase-like"/>
    <property type="match status" value="1"/>
</dbReference>
<evidence type="ECO:0000313" key="11">
    <source>
        <dbReference type="Proteomes" id="UP000557717"/>
    </source>
</evidence>
<evidence type="ECO:0000256" key="3">
    <source>
        <dbReference type="ARBA" id="ARBA00022723"/>
    </source>
</evidence>
<dbReference type="EMBL" id="JACHFD010000007">
    <property type="protein sequence ID" value="MBB5351522.1"/>
    <property type="molecule type" value="Genomic_DNA"/>
</dbReference>
<proteinExistence type="inferred from homology"/>
<dbReference type="EC" id="3.5.1.19" evidence="6"/>
<name>A0A840V0J5_9BACT</name>
<dbReference type="InterPro" id="IPR036380">
    <property type="entry name" value="Isochorismatase-like_sf"/>
</dbReference>
<dbReference type="PANTHER" id="PTHR11080">
    <property type="entry name" value="PYRAZINAMIDASE/NICOTINAMIDASE"/>
    <property type="match status" value="1"/>
</dbReference>
<reference evidence="10 11" key="1">
    <citation type="submission" date="2020-08" db="EMBL/GenBank/DDBJ databases">
        <title>Genomic Encyclopedia of Type Strains, Phase IV (KMG-IV): sequencing the most valuable type-strain genomes for metagenomic binning, comparative biology and taxonomic classification.</title>
        <authorList>
            <person name="Goeker M."/>
        </authorList>
    </citation>
    <scope>NUCLEOTIDE SEQUENCE [LARGE SCALE GENOMIC DNA]</scope>
    <source>
        <strain evidence="10 11">YC6886</strain>
    </source>
</reference>
<evidence type="ECO:0000256" key="2">
    <source>
        <dbReference type="ARBA" id="ARBA00022642"/>
    </source>
</evidence>
<evidence type="ECO:0000256" key="7">
    <source>
        <dbReference type="ARBA" id="ARBA00043224"/>
    </source>
</evidence>
<evidence type="ECO:0000256" key="5">
    <source>
        <dbReference type="ARBA" id="ARBA00037900"/>
    </source>
</evidence>
<dbReference type="AlphaFoldDB" id="A0A840V0J5"/>
<keyword evidence="4 10" id="KW-0378">Hydrolase</keyword>
<comment type="caution">
    <text evidence="10">The sequence shown here is derived from an EMBL/GenBank/DDBJ whole genome shotgun (WGS) entry which is preliminary data.</text>
</comment>
<keyword evidence="11" id="KW-1185">Reference proteome</keyword>
<dbReference type="Proteomes" id="UP000557717">
    <property type="component" value="Unassembled WGS sequence"/>
</dbReference>
<evidence type="ECO:0000256" key="1">
    <source>
        <dbReference type="ARBA" id="ARBA00006336"/>
    </source>
</evidence>
<evidence type="ECO:0000256" key="4">
    <source>
        <dbReference type="ARBA" id="ARBA00022801"/>
    </source>
</evidence>
<comment type="similarity">
    <text evidence="1">Belongs to the isochorismatase family.</text>
</comment>
<dbReference type="GO" id="GO:0008936">
    <property type="term" value="F:nicotinamidase activity"/>
    <property type="evidence" value="ECO:0007669"/>
    <property type="project" value="UniProtKB-EC"/>
</dbReference>
<evidence type="ECO:0000256" key="8">
    <source>
        <dbReference type="ARBA" id="ARBA00072277"/>
    </source>
</evidence>
<keyword evidence="3" id="KW-0479">Metal-binding</keyword>
<dbReference type="SUPFAM" id="SSF52499">
    <property type="entry name" value="Isochorismatase-like hydrolases"/>
    <property type="match status" value="1"/>
</dbReference>
<dbReference type="GO" id="GO:0046872">
    <property type="term" value="F:metal ion binding"/>
    <property type="evidence" value="ECO:0007669"/>
    <property type="project" value="UniProtKB-KW"/>
</dbReference>
<dbReference type="FunFam" id="3.40.50.850:FF:000006">
    <property type="entry name" value="Bifunctional pyrazinamidase/nicotinamidase"/>
    <property type="match status" value="1"/>
</dbReference>
<dbReference type="InterPro" id="IPR000868">
    <property type="entry name" value="Isochorismatase-like_dom"/>
</dbReference>
<evidence type="ECO:0000256" key="6">
    <source>
        <dbReference type="ARBA" id="ARBA00039017"/>
    </source>
</evidence>